<name>A0A1C0AB17_9FIRM</name>
<accession>A0A1C0AB17</accession>
<proteinExistence type="predicted"/>
<evidence type="ECO:0000256" key="1">
    <source>
        <dbReference type="SAM" id="Phobius"/>
    </source>
</evidence>
<dbReference type="EMBL" id="LWDV01000007">
    <property type="protein sequence ID" value="OCL27572.1"/>
    <property type="molecule type" value="Genomic_DNA"/>
</dbReference>
<keyword evidence="1" id="KW-0472">Membrane</keyword>
<reference evidence="2 3" key="2">
    <citation type="submission" date="2016-08" db="EMBL/GenBank/DDBJ databases">
        <title>Orenia metallireducens sp. nov. strain Z6, a Novel Metal-reducing Firmicute from the Deep Subsurface.</title>
        <authorList>
            <person name="Maxim B.I."/>
            <person name="Kenneth K."/>
            <person name="Flynn T.M."/>
            <person name="Oloughlin E.J."/>
            <person name="Locke R.A."/>
            <person name="Weber J.R."/>
            <person name="Egan S.M."/>
            <person name="Mackie R.I."/>
            <person name="Cann I.K."/>
        </authorList>
    </citation>
    <scope>NUCLEOTIDE SEQUENCE [LARGE SCALE GENOMIC DNA]</scope>
    <source>
        <strain evidence="2 3">Z6</strain>
    </source>
</reference>
<keyword evidence="1" id="KW-0812">Transmembrane</keyword>
<evidence type="ECO:0000313" key="2">
    <source>
        <dbReference type="EMBL" id="OCL27572.1"/>
    </source>
</evidence>
<protein>
    <submittedName>
        <fullName evidence="2">Uncharacterized protein</fullName>
    </submittedName>
</protein>
<keyword evidence="1" id="KW-1133">Transmembrane helix</keyword>
<feature type="transmembrane region" description="Helical" evidence="1">
    <location>
        <begin position="30"/>
        <end position="48"/>
    </location>
</feature>
<dbReference type="Proteomes" id="UP000093514">
    <property type="component" value="Unassembled WGS sequence"/>
</dbReference>
<keyword evidence="3" id="KW-1185">Reference proteome</keyword>
<reference evidence="3" key="1">
    <citation type="submission" date="2016-07" db="EMBL/GenBank/DDBJ databases">
        <authorList>
            <person name="Florea S."/>
            <person name="Webb J.S."/>
            <person name="Jaromczyk J."/>
            <person name="Schardl C.L."/>
        </authorList>
    </citation>
    <scope>NUCLEOTIDE SEQUENCE [LARGE SCALE GENOMIC DNA]</scope>
    <source>
        <strain evidence="3">Z6</strain>
    </source>
</reference>
<organism evidence="2 3">
    <name type="scientific">Orenia metallireducens</name>
    <dbReference type="NCBI Taxonomy" id="1413210"/>
    <lineage>
        <taxon>Bacteria</taxon>
        <taxon>Bacillati</taxon>
        <taxon>Bacillota</taxon>
        <taxon>Clostridia</taxon>
        <taxon>Halanaerobiales</taxon>
        <taxon>Halobacteroidaceae</taxon>
        <taxon>Orenia</taxon>
    </lineage>
</organism>
<evidence type="ECO:0000313" key="3">
    <source>
        <dbReference type="Proteomes" id="UP000093514"/>
    </source>
</evidence>
<sequence length="67" mass="8038">MIILIVVVFVMIIRIEIPKMIKEEYWRELVYYSLLLFIGFVLSILNFYNVDIISPIKIIESIIDKIF</sequence>
<dbReference type="AlphaFoldDB" id="A0A1C0AB17"/>
<gene>
    <name evidence="2" type="ORF">U472_03185</name>
</gene>
<comment type="caution">
    <text evidence="2">The sequence shown here is derived from an EMBL/GenBank/DDBJ whole genome shotgun (WGS) entry which is preliminary data.</text>
</comment>